<name>A0A4Z2F198_9TELE</name>
<dbReference type="OrthoDB" id="5973346at2759"/>
<dbReference type="AlphaFoldDB" id="A0A4Z2F198"/>
<protein>
    <recommendedName>
        <fullName evidence="7">MICOS complex subunit</fullName>
    </recommendedName>
</protein>
<gene>
    <name evidence="9" type="primary">APOL</name>
    <name evidence="9" type="ORF">EYF80_055294</name>
</gene>
<keyword evidence="7" id="KW-0999">Mitochondrion inner membrane</keyword>
<evidence type="ECO:0000256" key="8">
    <source>
        <dbReference type="SAM" id="MobiDB-lite"/>
    </source>
</evidence>
<dbReference type="Proteomes" id="UP000314294">
    <property type="component" value="Unassembled WGS sequence"/>
</dbReference>
<comment type="subcellular location">
    <subcellularLocation>
        <location evidence="7">Mitochondrion inner membrane</location>
    </subcellularLocation>
    <subcellularLocation>
        <location evidence="1">Mitochondrion membrane</location>
    </subcellularLocation>
</comment>
<comment type="function">
    <text evidence="7">Component of the MICOS complex, a large protein complex of the mitochondrial inner membrane that plays crucial roles in the maintenance of crista junctions, inner membrane architecture, and formation of contact sites to the outer membrane.</text>
</comment>
<accession>A0A4Z2F198</accession>
<evidence type="ECO:0000256" key="3">
    <source>
        <dbReference type="ARBA" id="ARBA00022692"/>
    </source>
</evidence>
<sequence length="463" mass="48470">MAAKVVMVAVPTVMGIASIRVYTVSDVTADGLVTREKLNIYRPLPPSAQARFVPERPGVIQTGLTTARESIRPVGAYVAVRTRSVSVYYAGEDVYYYLKDPPPEFLPRFGTVTMAGVLGMFLTRRGSHLRKLAVPLGLMTAGASVCYPAHTVALLKVTGKKAYAAGRWSSAAVSSLLSSKEPDIKHIAATPQTAAEPRTEVESAAPDESAVVREEAESKIHPDQTPAEANAETEAVATAEELGASVGSEDPSDTRHAAEEVGPAEPTASLGPETSEAPPVEVVPVEVEEVAPIEAVSVEVAPVEVVEVAPVEVVPVEVASVEVEEVAPVEVALVEVEEVAPVEVALVEVVEVAPMEVAPVEVEEVAPVEVAPVEVAPVEVAPVEVEEVAPVEVAPVEVVEVAPVEVAPVEVAPVEVAPVEVAPVEEPPASNKPTGGSVFKQDPSLMDFGQSSPEDEDLYSTRG</sequence>
<reference evidence="9 10" key="1">
    <citation type="submission" date="2019-03" db="EMBL/GenBank/DDBJ databases">
        <title>First draft genome of Liparis tanakae, snailfish: a comprehensive survey of snailfish specific genes.</title>
        <authorList>
            <person name="Kim W."/>
            <person name="Song I."/>
            <person name="Jeong J.-H."/>
            <person name="Kim D."/>
            <person name="Kim S."/>
            <person name="Ryu S."/>
            <person name="Song J.Y."/>
            <person name="Lee S.K."/>
        </authorList>
    </citation>
    <scope>NUCLEOTIDE SEQUENCE [LARGE SCALE GENOMIC DNA]</scope>
    <source>
        <tissue evidence="9">Muscle</tissue>
    </source>
</reference>
<comment type="similarity">
    <text evidence="2">Belongs to the apolipoprotein O/MICOS complex subunit Mic27 family.</text>
</comment>
<feature type="compositionally biased region" description="Low complexity" evidence="8">
    <location>
        <begin position="227"/>
        <end position="241"/>
    </location>
</feature>
<comment type="caution">
    <text evidence="9">The sequence shown here is derived from an EMBL/GenBank/DDBJ whole genome shotgun (WGS) entry which is preliminary data.</text>
</comment>
<evidence type="ECO:0000256" key="5">
    <source>
        <dbReference type="ARBA" id="ARBA00023128"/>
    </source>
</evidence>
<feature type="region of interest" description="Disordered" evidence="8">
    <location>
        <begin position="422"/>
        <end position="463"/>
    </location>
</feature>
<feature type="compositionally biased region" description="Basic and acidic residues" evidence="8">
    <location>
        <begin position="210"/>
        <end position="222"/>
    </location>
</feature>
<keyword evidence="4" id="KW-1133">Transmembrane helix</keyword>
<evidence type="ECO:0000256" key="7">
    <source>
        <dbReference type="RuleBase" id="RU363021"/>
    </source>
</evidence>
<keyword evidence="6" id="KW-0472">Membrane</keyword>
<dbReference type="GO" id="GO:0061617">
    <property type="term" value="C:MICOS complex"/>
    <property type="evidence" value="ECO:0007669"/>
    <property type="project" value="UniProtKB-UniRule"/>
</dbReference>
<dbReference type="Pfam" id="PF09769">
    <property type="entry name" value="ApoO"/>
    <property type="match status" value="1"/>
</dbReference>
<evidence type="ECO:0000256" key="2">
    <source>
        <dbReference type="ARBA" id="ARBA00010904"/>
    </source>
</evidence>
<feature type="region of interest" description="Disordered" evidence="8">
    <location>
        <begin position="189"/>
        <end position="279"/>
    </location>
</feature>
<evidence type="ECO:0000313" key="9">
    <source>
        <dbReference type="EMBL" id="TNN34541.1"/>
    </source>
</evidence>
<keyword evidence="10" id="KW-1185">Reference proteome</keyword>
<dbReference type="GO" id="GO:0042407">
    <property type="term" value="P:cristae formation"/>
    <property type="evidence" value="ECO:0007669"/>
    <property type="project" value="InterPro"/>
</dbReference>
<feature type="compositionally biased region" description="Acidic residues" evidence="8">
    <location>
        <begin position="453"/>
        <end position="463"/>
    </location>
</feature>
<comment type="subunit">
    <text evidence="7">Component of the mitochondrial contact site and cristae organizing system (MICOS) complex.</text>
</comment>
<evidence type="ECO:0000256" key="6">
    <source>
        <dbReference type="ARBA" id="ARBA00023136"/>
    </source>
</evidence>
<evidence type="ECO:0000256" key="4">
    <source>
        <dbReference type="ARBA" id="ARBA00022989"/>
    </source>
</evidence>
<evidence type="ECO:0000256" key="1">
    <source>
        <dbReference type="ARBA" id="ARBA00004325"/>
    </source>
</evidence>
<keyword evidence="5 7" id="KW-0496">Mitochondrion</keyword>
<evidence type="ECO:0000313" key="10">
    <source>
        <dbReference type="Proteomes" id="UP000314294"/>
    </source>
</evidence>
<dbReference type="PANTHER" id="PTHR14564">
    <property type="entry name" value="MICOS COMPLEX SUBUNIT MIC26 / MIC27 FAMILY MEMBER"/>
    <property type="match status" value="1"/>
</dbReference>
<dbReference type="InterPro" id="IPR033182">
    <property type="entry name" value="MIC26/MIC27_animal"/>
</dbReference>
<dbReference type="InterPro" id="IPR019166">
    <property type="entry name" value="MIC26/MIC27"/>
</dbReference>
<keyword evidence="3" id="KW-0812">Transmembrane</keyword>
<dbReference type="EMBL" id="SRLO01001941">
    <property type="protein sequence ID" value="TNN34541.1"/>
    <property type="molecule type" value="Genomic_DNA"/>
</dbReference>
<organism evidence="9 10">
    <name type="scientific">Liparis tanakae</name>
    <name type="common">Tanaka's snailfish</name>
    <dbReference type="NCBI Taxonomy" id="230148"/>
    <lineage>
        <taxon>Eukaryota</taxon>
        <taxon>Metazoa</taxon>
        <taxon>Chordata</taxon>
        <taxon>Craniata</taxon>
        <taxon>Vertebrata</taxon>
        <taxon>Euteleostomi</taxon>
        <taxon>Actinopterygii</taxon>
        <taxon>Neopterygii</taxon>
        <taxon>Teleostei</taxon>
        <taxon>Neoteleostei</taxon>
        <taxon>Acanthomorphata</taxon>
        <taxon>Eupercaria</taxon>
        <taxon>Perciformes</taxon>
        <taxon>Cottioidei</taxon>
        <taxon>Cottales</taxon>
        <taxon>Liparidae</taxon>
        <taxon>Liparis</taxon>
    </lineage>
</organism>
<proteinExistence type="inferred from homology"/>